<name>A0A7M1R5H2_9ACTO</name>
<sequence length="447" mass="50370">MMKVAIITLDTFGQRMAGPAIRVWEMATVLSSDHEVEVFTFGAVEREGESFSLRRTRVEDFRRELGQPDVVIMQGYLIKTFPWLASGNFKLVVDLYDPFHIESLQVERFHPMDERIRALDHSLAELNSQVRGGDFFLCASNKQRDLWLGHLAAHGRINPLTYDDDPQLRRLIDVGSFGIQSTPPSKTRPAVRGVVPGIGAEDKVIVWGGGVYNWFDPLTVIHAVDRVRADVPSVRLLFMGAKHPNPDVPEMQMLRDARALSDELGLTGKHVFFNEEWVEYSERHNYLLEADIAVSAHLPGLETDFSFRTRMLDYLWAGLPIVASEGDYFAELVAERDLGVSVPTEDVQAMAAAFRTLLSDDAERAMCAQRVAEVAQDFHWDKTLAPLVEYCRAPWAAADRVLGRRQETTIAPTPASGPILMRKALRSLRERGLRPTLAQVGRYLTRN</sequence>
<dbReference type="PANTHER" id="PTHR12526:SF635">
    <property type="entry name" value="GLYCOSYL TRANSFERASE GROUP 1"/>
    <property type="match status" value="1"/>
</dbReference>
<dbReference type="AlphaFoldDB" id="A0A7M1R5H2"/>
<dbReference type="Pfam" id="PF13692">
    <property type="entry name" value="Glyco_trans_1_4"/>
    <property type="match status" value="1"/>
</dbReference>
<gene>
    <name evidence="1" type="ORF">INS90_08235</name>
</gene>
<dbReference type="CDD" id="cd03801">
    <property type="entry name" value="GT4_PimA-like"/>
    <property type="match status" value="1"/>
</dbReference>
<dbReference type="EMBL" id="CP063212">
    <property type="protein sequence ID" value="QOR48787.1"/>
    <property type="molecule type" value="Genomic_DNA"/>
</dbReference>
<keyword evidence="1" id="KW-0808">Transferase</keyword>
<dbReference type="Proteomes" id="UP000594961">
    <property type="component" value="Chromosome"/>
</dbReference>
<dbReference type="GO" id="GO:0016757">
    <property type="term" value="F:glycosyltransferase activity"/>
    <property type="evidence" value="ECO:0007669"/>
    <property type="project" value="TreeGrafter"/>
</dbReference>
<dbReference type="PANTHER" id="PTHR12526">
    <property type="entry name" value="GLYCOSYLTRANSFERASE"/>
    <property type="match status" value="1"/>
</dbReference>
<dbReference type="Gene3D" id="3.40.50.2000">
    <property type="entry name" value="Glycogen Phosphorylase B"/>
    <property type="match status" value="2"/>
</dbReference>
<proteinExistence type="predicted"/>
<organism evidence="1 2">
    <name type="scientific">Trueperella pecoris</name>
    <dbReference type="NCBI Taxonomy" id="2733571"/>
    <lineage>
        <taxon>Bacteria</taxon>
        <taxon>Bacillati</taxon>
        <taxon>Actinomycetota</taxon>
        <taxon>Actinomycetes</taxon>
        <taxon>Actinomycetales</taxon>
        <taxon>Actinomycetaceae</taxon>
        <taxon>Trueperella</taxon>
    </lineage>
</organism>
<evidence type="ECO:0000313" key="2">
    <source>
        <dbReference type="Proteomes" id="UP000594961"/>
    </source>
</evidence>
<reference evidence="1 2" key="1">
    <citation type="submission" date="2020-10" db="EMBL/GenBank/DDBJ databases">
        <title>Trueperella pecoris sp. nov. isolated from bovine and porcine specimens.</title>
        <authorList>
            <person name="Schoenecker L."/>
            <person name="Schnydrig P."/>
            <person name="Brodard I."/>
            <person name="Thomann A."/>
            <person name="Hemphill A."/>
            <person name="Rodriguez-Campos S."/>
            <person name="Perreten V."/>
            <person name="Jores J."/>
            <person name="Kittl S."/>
        </authorList>
    </citation>
    <scope>NUCLEOTIDE SEQUENCE [LARGE SCALE GENOMIC DNA]</scope>
    <source>
        <strain evidence="1 2">19OD0592</strain>
    </source>
</reference>
<evidence type="ECO:0000313" key="1">
    <source>
        <dbReference type="EMBL" id="QOR48787.1"/>
    </source>
</evidence>
<accession>A0A7M1R5H2</accession>
<dbReference type="SUPFAM" id="SSF53756">
    <property type="entry name" value="UDP-Glycosyltransferase/glycogen phosphorylase"/>
    <property type="match status" value="1"/>
</dbReference>
<protein>
    <submittedName>
        <fullName evidence="1">Glycosyltransferase family 4 protein</fullName>
    </submittedName>
</protein>